<feature type="region of interest" description="Disordered" evidence="1">
    <location>
        <begin position="19"/>
        <end position="45"/>
    </location>
</feature>
<evidence type="ECO:0000313" key="2">
    <source>
        <dbReference type="EMBL" id="KAH7021657.1"/>
    </source>
</evidence>
<proteinExistence type="predicted"/>
<dbReference type="Proteomes" id="UP000756346">
    <property type="component" value="Unassembled WGS sequence"/>
</dbReference>
<dbReference type="AlphaFoldDB" id="A0A9P9BLF1"/>
<reference evidence="2" key="1">
    <citation type="journal article" date="2021" name="Nat. Commun.">
        <title>Genetic determinants of endophytism in the Arabidopsis root mycobiome.</title>
        <authorList>
            <person name="Mesny F."/>
            <person name="Miyauchi S."/>
            <person name="Thiergart T."/>
            <person name="Pickel B."/>
            <person name="Atanasova L."/>
            <person name="Karlsson M."/>
            <person name="Huettel B."/>
            <person name="Barry K.W."/>
            <person name="Haridas S."/>
            <person name="Chen C."/>
            <person name="Bauer D."/>
            <person name="Andreopoulos W."/>
            <person name="Pangilinan J."/>
            <person name="LaButti K."/>
            <person name="Riley R."/>
            <person name="Lipzen A."/>
            <person name="Clum A."/>
            <person name="Drula E."/>
            <person name="Henrissat B."/>
            <person name="Kohler A."/>
            <person name="Grigoriev I.V."/>
            <person name="Martin F.M."/>
            <person name="Hacquard S."/>
        </authorList>
    </citation>
    <scope>NUCLEOTIDE SEQUENCE</scope>
    <source>
        <strain evidence="2">MPI-CAGE-CH-0230</strain>
    </source>
</reference>
<feature type="compositionally biased region" description="Polar residues" evidence="1">
    <location>
        <begin position="102"/>
        <end position="117"/>
    </location>
</feature>
<keyword evidence="3" id="KW-1185">Reference proteome</keyword>
<dbReference type="EMBL" id="JAGTJQ010000010">
    <property type="protein sequence ID" value="KAH7021657.1"/>
    <property type="molecule type" value="Genomic_DNA"/>
</dbReference>
<feature type="region of interest" description="Disordered" evidence="1">
    <location>
        <begin position="89"/>
        <end position="133"/>
    </location>
</feature>
<dbReference type="GeneID" id="70191045"/>
<evidence type="ECO:0008006" key="4">
    <source>
        <dbReference type="Google" id="ProtNLM"/>
    </source>
</evidence>
<evidence type="ECO:0000256" key="1">
    <source>
        <dbReference type="SAM" id="MobiDB-lite"/>
    </source>
</evidence>
<accession>A0A9P9BLF1</accession>
<gene>
    <name evidence="2" type="ORF">B0I36DRAFT_394428</name>
</gene>
<evidence type="ECO:0000313" key="3">
    <source>
        <dbReference type="Proteomes" id="UP000756346"/>
    </source>
</evidence>
<feature type="region of interest" description="Disordered" evidence="1">
    <location>
        <begin position="185"/>
        <end position="206"/>
    </location>
</feature>
<name>A0A9P9BLF1_9PEZI</name>
<feature type="compositionally biased region" description="Basic and acidic residues" evidence="1">
    <location>
        <begin position="187"/>
        <end position="202"/>
    </location>
</feature>
<feature type="compositionally biased region" description="Polar residues" evidence="1">
    <location>
        <begin position="23"/>
        <end position="39"/>
    </location>
</feature>
<dbReference type="OrthoDB" id="3561817at2759"/>
<sequence>MDFLLSKEDHMVLRGLELPTPTPIQHSHQSGVDSRSPPNHGTPRVPCAEMSVWPPSKQGARGFQEHEGVNPTLSKTLPGAEQRLALAEIRKRQETNSRVKRSTTSAGNAKNRVQQRNAGFRETRSSLTSRLSPRTMGSDTFLIQWSQDNKTTWEPRKNISEFPTDCFGMDFKGFRFGIEMIRQSKAGPEKTRKGSVKSERRFSVHWKGRPKSEKSLVYESQIDKRLIDKYDKGEIGFVDRTPWSTQWMRLDYYVPVDNWTSTGTVTHNTRNGNRGLGHNGGRELVLWAEAIRLIYTNEASILTRRAGPVLDLTFSNCPFTLDIVDGARNPGTDRIALEISFPIPDYVASSARETHLLEPP</sequence>
<organism evidence="2 3">
    <name type="scientific">Microdochium trichocladiopsis</name>
    <dbReference type="NCBI Taxonomy" id="1682393"/>
    <lineage>
        <taxon>Eukaryota</taxon>
        <taxon>Fungi</taxon>
        <taxon>Dikarya</taxon>
        <taxon>Ascomycota</taxon>
        <taxon>Pezizomycotina</taxon>
        <taxon>Sordariomycetes</taxon>
        <taxon>Xylariomycetidae</taxon>
        <taxon>Xylariales</taxon>
        <taxon>Microdochiaceae</taxon>
        <taxon>Microdochium</taxon>
    </lineage>
</organism>
<protein>
    <recommendedName>
        <fullName evidence="4">Chromo domain-containing protein</fullName>
    </recommendedName>
</protein>
<dbReference type="RefSeq" id="XP_046007858.1">
    <property type="nucleotide sequence ID" value="XM_046161499.1"/>
</dbReference>
<comment type="caution">
    <text evidence="2">The sequence shown here is derived from an EMBL/GenBank/DDBJ whole genome shotgun (WGS) entry which is preliminary data.</text>
</comment>